<evidence type="ECO:0000313" key="3">
    <source>
        <dbReference type="EMBL" id="MWB79860.1"/>
    </source>
</evidence>
<feature type="transmembrane region" description="Helical" evidence="1">
    <location>
        <begin position="209"/>
        <end position="228"/>
    </location>
</feature>
<protein>
    <submittedName>
        <fullName evidence="3">EamA family transporter</fullName>
    </submittedName>
</protein>
<sequence length="296" mass="31433">MTDNMRGAFLMMGSMALFTLNYAVVKSLAAELPVTQIVVLRGLVTSLAAGLLAWRMGAFGARLGRRNRRLILLRTAAEIVSAYFFLQALVNLPLANVSAVMQSAPLSVTLAAALFLAEPVGWKRLSAILAGFVGVLLILRPGGEGFNIFALYSLAAVAFVTLRDLTTRRLSRDVPSMVVTLATAVGVTLAFSAASLATDWGPVGTGQGVLIGLAALLLTAAYLCSISAMRVGDVSFVAPFRYTSMLWALVLGFAVFGQWPDWITLAGAALVVGSGLFTLYRERQLGRAPRVPVPPR</sequence>
<feature type="transmembrane region" description="Helical" evidence="1">
    <location>
        <begin position="39"/>
        <end position="59"/>
    </location>
</feature>
<dbReference type="EMBL" id="WNXQ01000017">
    <property type="protein sequence ID" value="MWB79860.1"/>
    <property type="molecule type" value="Genomic_DNA"/>
</dbReference>
<dbReference type="InterPro" id="IPR000620">
    <property type="entry name" value="EamA_dom"/>
</dbReference>
<dbReference type="SUPFAM" id="SSF103481">
    <property type="entry name" value="Multidrug resistance efflux transporter EmrE"/>
    <property type="match status" value="2"/>
</dbReference>
<keyword evidence="4" id="KW-1185">Reference proteome</keyword>
<name>A0A844WGB3_9RHOB</name>
<gene>
    <name evidence="3" type="ORF">GLS40_17665</name>
</gene>
<dbReference type="AlphaFoldDB" id="A0A844WGB3"/>
<reference evidence="3 4" key="1">
    <citation type="submission" date="2019-11" db="EMBL/GenBank/DDBJ databases">
        <title>Pseudooceanicola pacifica sp. nov., isolated from deep-sea sediment of the Pacific Ocean.</title>
        <authorList>
            <person name="Lyu L."/>
        </authorList>
    </citation>
    <scope>NUCLEOTIDE SEQUENCE [LARGE SCALE GENOMIC DNA]</scope>
    <source>
        <strain evidence="3 4">216_PA32_1</strain>
    </source>
</reference>
<keyword evidence="1" id="KW-0812">Transmembrane</keyword>
<feature type="domain" description="EamA" evidence="2">
    <location>
        <begin position="6"/>
        <end position="139"/>
    </location>
</feature>
<feature type="transmembrane region" description="Helical" evidence="1">
    <location>
        <begin position="177"/>
        <end position="197"/>
    </location>
</feature>
<evidence type="ECO:0000313" key="4">
    <source>
        <dbReference type="Proteomes" id="UP000443843"/>
    </source>
</evidence>
<feature type="domain" description="EamA" evidence="2">
    <location>
        <begin position="150"/>
        <end position="278"/>
    </location>
</feature>
<evidence type="ECO:0000256" key="1">
    <source>
        <dbReference type="SAM" id="Phobius"/>
    </source>
</evidence>
<comment type="caution">
    <text evidence="3">The sequence shown here is derived from an EMBL/GenBank/DDBJ whole genome shotgun (WGS) entry which is preliminary data.</text>
</comment>
<feature type="transmembrane region" description="Helical" evidence="1">
    <location>
        <begin position="240"/>
        <end position="256"/>
    </location>
</feature>
<dbReference type="Pfam" id="PF00892">
    <property type="entry name" value="EamA"/>
    <property type="match status" value="2"/>
</dbReference>
<keyword evidence="1" id="KW-1133">Transmembrane helix</keyword>
<dbReference type="InterPro" id="IPR037185">
    <property type="entry name" value="EmrE-like"/>
</dbReference>
<dbReference type="Proteomes" id="UP000443843">
    <property type="component" value="Unassembled WGS sequence"/>
</dbReference>
<dbReference type="PANTHER" id="PTHR22911:SF135">
    <property type="entry name" value="BLR4310 PROTEIN"/>
    <property type="match status" value="1"/>
</dbReference>
<feature type="transmembrane region" description="Helical" evidence="1">
    <location>
        <begin position="146"/>
        <end position="165"/>
    </location>
</feature>
<dbReference type="GO" id="GO:0016020">
    <property type="term" value="C:membrane"/>
    <property type="evidence" value="ECO:0007669"/>
    <property type="project" value="InterPro"/>
</dbReference>
<feature type="transmembrane region" description="Helical" evidence="1">
    <location>
        <begin position="262"/>
        <end position="280"/>
    </location>
</feature>
<accession>A0A844WGB3</accession>
<organism evidence="3 4">
    <name type="scientific">Pseudooceanicola pacificus</name>
    <dbReference type="NCBI Taxonomy" id="2676438"/>
    <lineage>
        <taxon>Bacteria</taxon>
        <taxon>Pseudomonadati</taxon>
        <taxon>Pseudomonadota</taxon>
        <taxon>Alphaproteobacteria</taxon>
        <taxon>Rhodobacterales</taxon>
        <taxon>Paracoccaceae</taxon>
        <taxon>Pseudooceanicola</taxon>
    </lineage>
</organism>
<dbReference type="PANTHER" id="PTHR22911">
    <property type="entry name" value="ACYL-MALONYL CONDENSING ENZYME-RELATED"/>
    <property type="match status" value="1"/>
</dbReference>
<evidence type="ECO:0000259" key="2">
    <source>
        <dbReference type="Pfam" id="PF00892"/>
    </source>
</evidence>
<feature type="transmembrane region" description="Helical" evidence="1">
    <location>
        <begin position="71"/>
        <end position="90"/>
    </location>
</feature>
<dbReference type="RefSeq" id="WP_160383878.1">
    <property type="nucleotide sequence ID" value="NZ_WNXQ01000017.1"/>
</dbReference>
<keyword evidence="1" id="KW-0472">Membrane</keyword>
<proteinExistence type="predicted"/>